<organism evidence="1 2">
    <name type="scientific">Vigna unguiculata</name>
    <name type="common">Cowpea</name>
    <dbReference type="NCBI Taxonomy" id="3917"/>
    <lineage>
        <taxon>Eukaryota</taxon>
        <taxon>Viridiplantae</taxon>
        <taxon>Streptophyta</taxon>
        <taxon>Embryophyta</taxon>
        <taxon>Tracheophyta</taxon>
        <taxon>Spermatophyta</taxon>
        <taxon>Magnoliopsida</taxon>
        <taxon>eudicotyledons</taxon>
        <taxon>Gunneridae</taxon>
        <taxon>Pentapetalae</taxon>
        <taxon>rosids</taxon>
        <taxon>fabids</taxon>
        <taxon>Fabales</taxon>
        <taxon>Fabaceae</taxon>
        <taxon>Papilionoideae</taxon>
        <taxon>50 kb inversion clade</taxon>
        <taxon>NPAAA clade</taxon>
        <taxon>indigoferoid/millettioid clade</taxon>
        <taxon>Phaseoleae</taxon>
        <taxon>Vigna</taxon>
    </lineage>
</organism>
<dbReference type="EMBL" id="CP039349">
    <property type="protein sequence ID" value="QCD92792.1"/>
    <property type="molecule type" value="Genomic_DNA"/>
</dbReference>
<reference evidence="1 2" key="1">
    <citation type="submission" date="2019-04" db="EMBL/GenBank/DDBJ databases">
        <title>An improved genome assembly and genetic linkage map for asparagus bean, Vigna unguiculata ssp. sesquipedialis.</title>
        <authorList>
            <person name="Xia Q."/>
            <person name="Zhang R."/>
            <person name="Dong Y."/>
        </authorList>
    </citation>
    <scope>NUCLEOTIDE SEQUENCE [LARGE SCALE GENOMIC DNA]</scope>
    <source>
        <tissue evidence="1">Leaf</tissue>
    </source>
</reference>
<protein>
    <submittedName>
        <fullName evidence="1">Uncharacterized protein</fullName>
    </submittedName>
</protein>
<dbReference type="Proteomes" id="UP000501690">
    <property type="component" value="Linkage Group LG5"/>
</dbReference>
<dbReference type="AlphaFoldDB" id="A0A4D6LV26"/>
<gene>
    <name evidence="1" type="ORF">DEO72_LG5g861</name>
</gene>
<keyword evidence="2" id="KW-1185">Reference proteome</keyword>
<sequence>MTKKMNCGSGWRAEGHCNDRCVVWLSPPTPLVVTNVSNGVSRRLWGVRRQNMLLQSWWLAEMKVEGKP</sequence>
<evidence type="ECO:0000313" key="2">
    <source>
        <dbReference type="Proteomes" id="UP000501690"/>
    </source>
</evidence>
<evidence type="ECO:0000313" key="1">
    <source>
        <dbReference type="EMBL" id="QCD92792.1"/>
    </source>
</evidence>
<proteinExistence type="predicted"/>
<name>A0A4D6LV26_VIGUN</name>
<accession>A0A4D6LV26</accession>